<evidence type="ECO:0000313" key="5">
    <source>
        <dbReference type="EMBL" id="PXX45969.1"/>
    </source>
</evidence>
<dbReference type="InterPro" id="IPR001296">
    <property type="entry name" value="Glyco_trans_1"/>
</dbReference>
<dbReference type="InterPro" id="IPR028098">
    <property type="entry name" value="Glyco_trans_4-like_N"/>
</dbReference>
<dbReference type="CDD" id="cd03811">
    <property type="entry name" value="GT4_GT28_WabH-like"/>
    <property type="match status" value="1"/>
</dbReference>
<accession>A0A318JFI6</accession>
<dbReference type="PANTHER" id="PTHR12526">
    <property type="entry name" value="GLYCOSYLTRANSFERASE"/>
    <property type="match status" value="1"/>
</dbReference>
<evidence type="ECO:0000259" key="3">
    <source>
        <dbReference type="Pfam" id="PF00534"/>
    </source>
</evidence>
<dbReference type="GO" id="GO:0016757">
    <property type="term" value="F:glycosyltransferase activity"/>
    <property type="evidence" value="ECO:0007669"/>
    <property type="project" value="UniProtKB-KW"/>
</dbReference>
<dbReference type="AlphaFoldDB" id="A0A318JFI6"/>
<keyword evidence="6" id="KW-1185">Reference proteome</keyword>
<feature type="domain" description="Glycosyltransferase subfamily 4-like N-terminal" evidence="4">
    <location>
        <begin position="14"/>
        <end position="162"/>
    </location>
</feature>
<keyword evidence="1" id="KW-0328">Glycosyltransferase</keyword>
<keyword evidence="2 5" id="KW-0808">Transferase</keyword>
<dbReference type="Proteomes" id="UP000248395">
    <property type="component" value="Unassembled WGS sequence"/>
</dbReference>
<dbReference type="RefSeq" id="WP_059284429.1">
    <property type="nucleotide sequence ID" value="NZ_LNQU01000002.1"/>
</dbReference>
<evidence type="ECO:0000256" key="1">
    <source>
        <dbReference type="ARBA" id="ARBA00022676"/>
    </source>
</evidence>
<dbReference type="Gene3D" id="3.40.50.2000">
    <property type="entry name" value="Glycogen Phosphorylase B"/>
    <property type="match status" value="2"/>
</dbReference>
<name>A0A318JFI6_9NEIS</name>
<dbReference type="Pfam" id="PF00534">
    <property type="entry name" value="Glycos_transf_1"/>
    <property type="match status" value="1"/>
</dbReference>
<protein>
    <submittedName>
        <fullName evidence="5">Glycosyltransferase involved in cell wall biosynthesis</fullName>
    </submittedName>
</protein>
<dbReference type="Pfam" id="PF13439">
    <property type="entry name" value="Glyco_transf_4"/>
    <property type="match status" value="1"/>
</dbReference>
<dbReference type="EMBL" id="QJKC01000010">
    <property type="protein sequence ID" value="PXX45969.1"/>
    <property type="molecule type" value="Genomic_DNA"/>
</dbReference>
<gene>
    <name evidence="5" type="ORF">DFR38_11067</name>
</gene>
<dbReference type="SUPFAM" id="SSF53756">
    <property type="entry name" value="UDP-Glycosyltransferase/glycogen phosphorylase"/>
    <property type="match status" value="1"/>
</dbReference>
<comment type="caution">
    <text evidence="5">The sequence shown here is derived from an EMBL/GenBank/DDBJ whole genome shotgun (WGS) entry which is preliminary data.</text>
</comment>
<sequence length="369" mass="40516">MTDWVLFTESSDNVGGQELQLMQQMRQMQTHGLRTMLACRPGSRVEQVALQQGLSVLPVRFRNSLHLPSIAILRRWISQHQPRLAICHSGHDSNNLAIAARLVWRRPFLLRSRTYQPGKPSAWSYNRLVDATMVPSHYLRDALLQNPAIRPERIHVVYPGIDFVGLDAAVDQVVPPHIASWLAADDRPVLLHAAMLRGEKGHLTILQAMAILRDSHPNWRYLVAGDGVARADIEAEIQRLGLQQRVLLAGVVSPVAPLYRRADLLLMPSTYEPLGMSQIEALALHCPVLASHTGGIPETVTHGQTGTLVEAGNAQAWADAIASALDTMPQQRAMAAAGALDVRQRFAPDSNLQQIMALSGLSGLLAVSH</sequence>
<dbReference type="OrthoDB" id="9805661at2"/>
<reference evidence="5 6" key="1">
    <citation type="submission" date="2018-05" db="EMBL/GenBank/DDBJ databases">
        <title>Genomic Encyclopedia of Type Strains, Phase IV (KMG-IV): sequencing the most valuable type-strain genomes for metagenomic binning, comparative biology and taxonomic classification.</title>
        <authorList>
            <person name="Goeker M."/>
        </authorList>
    </citation>
    <scope>NUCLEOTIDE SEQUENCE [LARGE SCALE GENOMIC DNA]</scope>
    <source>
        <strain evidence="5 6">DSM 25134</strain>
    </source>
</reference>
<feature type="domain" description="Glycosyl transferase family 1" evidence="3">
    <location>
        <begin position="179"/>
        <end position="338"/>
    </location>
</feature>
<proteinExistence type="predicted"/>
<evidence type="ECO:0000256" key="2">
    <source>
        <dbReference type="ARBA" id="ARBA00022679"/>
    </source>
</evidence>
<organism evidence="5 6">
    <name type="scientific">Aquitalea magnusonii</name>
    <dbReference type="NCBI Taxonomy" id="332411"/>
    <lineage>
        <taxon>Bacteria</taxon>
        <taxon>Pseudomonadati</taxon>
        <taxon>Pseudomonadota</taxon>
        <taxon>Betaproteobacteria</taxon>
        <taxon>Neisseriales</taxon>
        <taxon>Chromobacteriaceae</taxon>
        <taxon>Aquitalea</taxon>
    </lineage>
</organism>
<evidence type="ECO:0000259" key="4">
    <source>
        <dbReference type="Pfam" id="PF13439"/>
    </source>
</evidence>
<dbReference type="PANTHER" id="PTHR12526:SF510">
    <property type="entry name" value="D-INOSITOL 3-PHOSPHATE GLYCOSYLTRANSFERASE"/>
    <property type="match status" value="1"/>
</dbReference>
<evidence type="ECO:0000313" key="6">
    <source>
        <dbReference type="Proteomes" id="UP000248395"/>
    </source>
</evidence>